<name>A0ABY4B085_9BACT</name>
<gene>
    <name evidence="1" type="ORF">MTP16_13850</name>
</gene>
<keyword evidence="2" id="KW-1185">Reference proteome</keyword>
<dbReference type="RefSeq" id="WP_243510277.1">
    <property type="nucleotide sequence ID" value="NZ_CP094534.1"/>
</dbReference>
<organism evidence="1 2">
    <name type="scientific">Hymenobacter monticola</name>
    <dbReference type="NCBI Taxonomy" id="1705399"/>
    <lineage>
        <taxon>Bacteria</taxon>
        <taxon>Pseudomonadati</taxon>
        <taxon>Bacteroidota</taxon>
        <taxon>Cytophagia</taxon>
        <taxon>Cytophagales</taxon>
        <taxon>Hymenobacteraceae</taxon>
        <taxon>Hymenobacter</taxon>
    </lineage>
</organism>
<evidence type="ECO:0000313" key="1">
    <source>
        <dbReference type="EMBL" id="UOE32214.1"/>
    </source>
</evidence>
<accession>A0ABY4B085</accession>
<evidence type="ECO:0008006" key="3">
    <source>
        <dbReference type="Google" id="ProtNLM"/>
    </source>
</evidence>
<dbReference type="Proteomes" id="UP000831390">
    <property type="component" value="Chromosome"/>
</dbReference>
<sequence>MPDVINRYAINVDLHRVHVQPATTLSIDGPAPVDLFTLTYSESKDSYTAGEFTVEKERSNDAAYHLRLNISYRGQPFAFMLTDRTKKYGFSKNLRPLHVTNEAFYTLSHGSILAAFLRAFGLEIANHSQLDICLYTQQCDPAKLIQRLTGKNGKYQRILRKNDKAEHVIGAKDATTGKLINTTYYGKDSETVTVKIYDKSHELQGKPKQYISDWHLAHGLDPTKPVYSLEISIKARALKEYRTYAVSETGEQTSVYRATNNNAVSKASKQTEITSYNIEIEKLNNPAYLSMLLQQFWPIDIRKKDATRPTNCTRISLIDWTIYPTEAINKTVAIRPTTNTLAKQKKMLKDLVTFYAETGIQSALDTARAIAARDQLTETLAKLLAKIAPESPAEPQQLAA</sequence>
<protein>
    <recommendedName>
        <fullName evidence="3">Replication initiation protein</fullName>
    </recommendedName>
</protein>
<evidence type="ECO:0000313" key="2">
    <source>
        <dbReference type="Proteomes" id="UP000831390"/>
    </source>
</evidence>
<dbReference type="EMBL" id="CP094534">
    <property type="protein sequence ID" value="UOE32214.1"/>
    <property type="molecule type" value="Genomic_DNA"/>
</dbReference>
<proteinExistence type="predicted"/>
<reference evidence="1 2" key="1">
    <citation type="submission" date="2022-03" db="EMBL/GenBank/DDBJ databases">
        <title>Hymenobactersp. isolated from the air.</title>
        <authorList>
            <person name="Won M."/>
            <person name="Kwon S.-W."/>
        </authorList>
    </citation>
    <scope>NUCLEOTIDE SEQUENCE [LARGE SCALE GENOMIC DNA]</scope>
    <source>
        <strain evidence="1 2">KACC 22596</strain>
    </source>
</reference>